<dbReference type="InterPro" id="IPR001138">
    <property type="entry name" value="Zn2Cys6_DnaBD"/>
</dbReference>
<dbReference type="GO" id="GO:0000981">
    <property type="term" value="F:DNA-binding transcription factor activity, RNA polymerase II-specific"/>
    <property type="evidence" value="ECO:0007669"/>
    <property type="project" value="InterPro"/>
</dbReference>
<evidence type="ECO:0008006" key="4">
    <source>
        <dbReference type="Google" id="ProtNLM"/>
    </source>
</evidence>
<dbReference type="PANTHER" id="PTHR47657">
    <property type="entry name" value="STEROL REGULATORY ELEMENT-BINDING PROTEIN ECM22"/>
    <property type="match status" value="1"/>
</dbReference>
<dbReference type="EMBL" id="JAGPNK010000003">
    <property type="protein sequence ID" value="KAH7324827.1"/>
    <property type="molecule type" value="Genomic_DNA"/>
</dbReference>
<proteinExistence type="predicted"/>
<reference evidence="2" key="1">
    <citation type="journal article" date="2021" name="Nat. Commun.">
        <title>Genetic determinants of endophytism in the Arabidopsis root mycobiome.</title>
        <authorList>
            <person name="Mesny F."/>
            <person name="Miyauchi S."/>
            <person name="Thiergart T."/>
            <person name="Pickel B."/>
            <person name="Atanasova L."/>
            <person name="Karlsson M."/>
            <person name="Huettel B."/>
            <person name="Barry K.W."/>
            <person name="Haridas S."/>
            <person name="Chen C."/>
            <person name="Bauer D."/>
            <person name="Andreopoulos W."/>
            <person name="Pangilinan J."/>
            <person name="LaButti K."/>
            <person name="Riley R."/>
            <person name="Lipzen A."/>
            <person name="Clum A."/>
            <person name="Drula E."/>
            <person name="Henrissat B."/>
            <person name="Kohler A."/>
            <person name="Grigoriev I.V."/>
            <person name="Martin F.M."/>
            <person name="Hacquard S."/>
        </authorList>
    </citation>
    <scope>NUCLEOTIDE SEQUENCE</scope>
    <source>
        <strain evidence="2">MPI-CAGE-CH-0235</strain>
    </source>
</reference>
<dbReference type="InterPro" id="IPR052400">
    <property type="entry name" value="Zn2-C6_fungal_TF"/>
</dbReference>
<name>A0A8K0WU50_9HYPO</name>
<dbReference type="PANTHER" id="PTHR47657:SF7">
    <property type="entry name" value="STEROL REGULATORY ELEMENT-BINDING PROTEIN ECM22"/>
    <property type="match status" value="1"/>
</dbReference>
<keyword evidence="1" id="KW-0539">Nucleus</keyword>
<gene>
    <name evidence="2" type="ORF">B0I35DRAFT_348775</name>
</gene>
<dbReference type="Pfam" id="PF11951">
    <property type="entry name" value="Fungal_trans_2"/>
    <property type="match status" value="1"/>
</dbReference>
<dbReference type="CDD" id="cd00067">
    <property type="entry name" value="GAL4"/>
    <property type="match status" value="1"/>
</dbReference>
<dbReference type="Proteomes" id="UP000813444">
    <property type="component" value="Unassembled WGS sequence"/>
</dbReference>
<keyword evidence="3" id="KW-1185">Reference proteome</keyword>
<dbReference type="GO" id="GO:0008270">
    <property type="term" value="F:zinc ion binding"/>
    <property type="evidence" value="ECO:0007669"/>
    <property type="project" value="InterPro"/>
</dbReference>
<dbReference type="OrthoDB" id="416217at2759"/>
<dbReference type="AlphaFoldDB" id="A0A8K0WU50"/>
<evidence type="ECO:0000313" key="3">
    <source>
        <dbReference type="Proteomes" id="UP000813444"/>
    </source>
</evidence>
<dbReference type="InterPro" id="IPR021858">
    <property type="entry name" value="Fun_TF"/>
</dbReference>
<protein>
    <recommendedName>
        <fullName evidence="4">Zn(2)-C6 fungal-type domain-containing protein</fullName>
    </recommendedName>
</protein>
<accession>A0A8K0WU50</accession>
<comment type="caution">
    <text evidence="2">The sequence shown here is derived from an EMBL/GenBank/DDBJ whole genome shotgun (WGS) entry which is preliminary data.</text>
</comment>
<organism evidence="2 3">
    <name type="scientific">Stachybotrys elegans</name>
    <dbReference type="NCBI Taxonomy" id="80388"/>
    <lineage>
        <taxon>Eukaryota</taxon>
        <taxon>Fungi</taxon>
        <taxon>Dikarya</taxon>
        <taxon>Ascomycota</taxon>
        <taxon>Pezizomycotina</taxon>
        <taxon>Sordariomycetes</taxon>
        <taxon>Hypocreomycetidae</taxon>
        <taxon>Hypocreales</taxon>
        <taxon>Stachybotryaceae</taxon>
        <taxon>Stachybotrys</taxon>
    </lineage>
</organism>
<sequence length="338" mass="38574">CDEYHPSCRNCTKRGVKCDFLLLQGPSTPSIPTPANLELELLHNWTVSTSSTFAVNAQVRDVWRVLVPQIGFSTRYILDGVLALSALHMAKHDEGRRDLLLSQATQYHISSLNEATPAMSSVTRQNCNNLFLFSALTLYTTLASPKREEDMLIVGHGGIPQWLFLLRGVDALVCAQEEVIISSAASLIFRSTAKGAQFWIEHSPPEHEGLKDLEAGIRARNADDAVRQEALLTALEALKRSYTFLSLPFNDDDKVRGFYHWLFSVSEEFLKMLKDADNDALCVFAFYAVLLKELEKFWWIQGWAIHIVKRIYYLLDEEYRLVIRWPIEELGWVPERRL</sequence>
<evidence type="ECO:0000313" key="2">
    <source>
        <dbReference type="EMBL" id="KAH7324827.1"/>
    </source>
</evidence>
<evidence type="ECO:0000256" key="1">
    <source>
        <dbReference type="ARBA" id="ARBA00023242"/>
    </source>
</evidence>
<feature type="non-terminal residue" evidence="2">
    <location>
        <position position="1"/>
    </location>
</feature>